<reference evidence="2" key="1">
    <citation type="journal article" date="2018" name="DNA Res.">
        <title>Multiple hybrid de novo genome assembly of finger millet, an orphan allotetraploid crop.</title>
        <authorList>
            <person name="Hatakeyama M."/>
            <person name="Aluri S."/>
            <person name="Balachadran M.T."/>
            <person name="Sivarajan S.R."/>
            <person name="Patrignani A."/>
            <person name="Gruter S."/>
            <person name="Poveda L."/>
            <person name="Shimizu-Inatsugi R."/>
            <person name="Baeten J."/>
            <person name="Francoijs K.J."/>
            <person name="Nataraja K.N."/>
            <person name="Reddy Y.A.N."/>
            <person name="Phadnis S."/>
            <person name="Ravikumar R.L."/>
            <person name="Schlapbach R."/>
            <person name="Sreeman S.M."/>
            <person name="Shimizu K.K."/>
        </authorList>
    </citation>
    <scope>NUCLEOTIDE SEQUENCE</scope>
</reference>
<evidence type="ECO:0000313" key="2">
    <source>
        <dbReference type="EMBL" id="GJN00906.1"/>
    </source>
</evidence>
<dbReference type="Gene3D" id="1.10.275.10">
    <property type="entry name" value="Fumarase/aspartase (N-terminal domain)"/>
    <property type="match status" value="1"/>
</dbReference>
<dbReference type="SUPFAM" id="SSF48557">
    <property type="entry name" value="L-aspartase-like"/>
    <property type="match status" value="1"/>
</dbReference>
<organism evidence="2 3">
    <name type="scientific">Eleusine coracana subsp. coracana</name>
    <dbReference type="NCBI Taxonomy" id="191504"/>
    <lineage>
        <taxon>Eukaryota</taxon>
        <taxon>Viridiplantae</taxon>
        <taxon>Streptophyta</taxon>
        <taxon>Embryophyta</taxon>
        <taxon>Tracheophyta</taxon>
        <taxon>Spermatophyta</taxon>
        <taxon>Magnoliopsida</taxon>
        <taxon>Liliopsida</taxon>
        <taxon>Poales</taxon>
        <taxon>Poaceae</taxon>
        <taxon>PACMAD clade</taxon>
        <taxon>Chloridoideae</taxon>
        <taxon>Cynodonteae</taxon>
        <taxon>Eleusininae</taxon>
        <taxon>Eleusine</taxon>
    </lineage>
</organism>
<feature type="region of interest" description="Disordered" evidence="1">
    <location>
        <begin position="378"/>
        <end position="398"/>
    </location>
</feature>
<proteinExistence type="predicted"/>
<sequence>MMVARSPREDGSWVVTAKLWPRLAEVIEADPEAVLKPATAARLGFGRVPKPVDMVNHASRMLLTYVSCVKRPVTEHVVVRQHGGFVSSSDRDEIIKGLEKIEDEIENGKFEWIENKDVRSNIVRALIDRVGEPARKLDATSRHVQKLIILRIWLCDSADKIVTQIKLLQVELVLFALRNWGFVLPHILGRANWILLADLILSKVELLEKDVSQLRTCRDNIDSMLHINFQLGGTDGCANRLSEDGSHLIQNTVITFANMITGEIAINLSSLEQEMCSWMGLRFLTPNDKVTESVSLLRKHITDLDKVAAIRSDSLGNNCIQDVSRRFLNVYKIVEQILKVAADIGKNAYFNHEKIKSSLSIGSIKTSGIKNLRMVKVKEEDQSEKKKDEDEHSTQDLKSRSDLTMKRLLDWLVKHKTGENLLTLCTL</sequence>
<dbReference type="Proteomes" id="UP001054889">
    <property type="component" value="Unassembled WGS sequence"/>
</dbReference>
<evidence type="ECO:0000256" key="1">
    <source>
        <dbReference type="SAM" id="MobiDB-lite"/>
    </source>
</evidence>
<comment type="caution">
    <text evidence="2">The sequence shown here is derived from an EMBL/GenBank/DDBJ whole genome shotgun (WGS) entry which is preliminary data.</text>
</comment>
<reference evidence="2" key="2">
    <citation type="submission" date="2021-12" db="EMBL/GenBank/DDBJ databases">
        <title>Resequencing data analysis of finger millet.</title>
        <authorList>
            <person name="Hatakeyama M."/>
            <person name="Aluri S."/>
            <person name="Balachadran M.T."/>
            <person name="Sivarajan S.R."/>
            <person name="Poveda L."/>
            <person name="Shimizu-Inatsugi R."/>
            <person name="Schlapbach R."/>
            <person name="Sreeman S.M."/>
            <person name="Shimizu K.K."/>
        </authorList>
    </citation>
    <scope>NUCLEOTIDE SEQUENCE</scope>
</reference>
<dbReference type="InterPro" id="IPR008948">
    <property type="entry name" value="L-Aspartase-like"/>
</dbReference>
<dbReference type="GO" id="GO:0042450">
    <property type="term" value="P:L-arginine biosynthetic process via ornithine"/>
    <property type="evidence" value="ECO:0007669"/>
    <property type="project" value="InterPro"/>
</dbReference>
<dbReference type="PANTHER" id="PTHR43814:SF5">
    <property type="entry name" value="MHD1 DOMAIN-CONTAINING PROTEIN"/>
    <property type="match status" value="1"/>
</dbReference>
<gene>
    <name evidence="2" type="primary">ga18133</name>
    <name evidence="2" type="ORF">PR202_ga18133</name>
</gene>
<keyword evidence="3" id="KW-1185">Reference proteome</keyword>
<dbReference type="AlphaFoldDB" id="A0AAV5CSA7"/>
<accession>A0AAV5CSA7</accession>
<dbReference type="PANTHER" id="PTHR43814">
    <property type="entry name" value="ARGININOSUCCINATE LYASE"/>
    <property type="match status" value="1"/>
</dbReference>
<protein>
    <submittedName>
        <fullName evidence="2">Uncharacterized protein</fullName>
    </submittedName>
</protein>
<dbReference type="GO" id="GO:0005829">
    <property type="term" value="C:cytosol"/>
    <property type="evidence" value="ECO:0007669"/>
    <property type="project" value="TreeGrafter"/>
</dbReference>
<dbReference type="InterPro" id="IPR009049">
    <property type="entry name" value="Argininosuccinate_lyase"/>
</dbReference>
<dbReference type="GO" id="GO:0004056">
    <property type="term" value="F:argininosuccinate lyase activity"/>
    <property type="evidence" value="ECO:0007669"/>
    <property type="project" value="InterPro"/>
</dbReference>
<name>A0AAV5CSA7_ELECO</name>
<dbReference type="InterPro" id="IPR024083">
    <property type="entry name" value="Fumarase/histidase_N"/>
</dbReference>
<evidence type="ECO:0000313" key="3">
    <source>
        <dbReference type="Proteomes" id="UP001054889"/>
    </source>
</evidence>
<dbReference type="EMBL" id="BQKI01000008">
    <property type="protein sequence ID" value="GJN00906.1"/>
    <property type="molecule type" value="Genomic_DNA"/>
</dbReference>